<name>A0A1H0C1G5_ALLAB</name>
<keyword evidence="6" id="KW-0460">Magnesium</keyword>
<reference evidence="8 9" key="1">
    <citation type="submission" date="2016-10" db="EMBL/GenBank/DDBJ databases">
        <authorList>
            <person name="de Groot N.N."/>
        </authorList>
    </citation>
    <scope>NUCLEOTIDE SEQUENCE [LARGE SCALE GENOMIC DNA]</scope>
    <source>
        <strain evidence="8 9">DSM 44149</strain>
    </source>
</reference>
<keyword evidence="9" id="KW-1185">Reference proteome</keyword>
<dbReference type="RefSeq" id="WP_030426503.1">
    <property type="nucleotide sequence ID" value="NZ_JOEF01000001.1"/>
</dbReference>
<organism evidence="8 9">
    <name type="scientific">Allokutzneria albata</name>
    <name type="common">Kibdelosporangium albatum</name>
    <dbReference type="NCBI Taxonomy" id="211114"/>
    <lineage>
        <taxon>Bacteria</taxon>
        <taxon>Bacillati</taxon>
        <taxon>Actinomycetota</taxon>
        <taxon>Actinomycetes</taxon>
        <taxon>Pseudonocardiales</taxon>
        <taxon>Pseudonocardiaceae</taxon>
        <taxon>Allokutzneria</taxon>
    </lineage>
</organism>
<dbReference type="EMBL" id="LT629701">
    <property type="protein sequence ID" value="SDN51721.1"/>
    <property type="molecule type" value="Genomic_DNA"/>
</dbReference>
<evidence type="ECO:0000256" key="3">
    <source>
        <dbReference type="ARBA" id="ARBA00012953"/>
    </source>
</evidence>
<dbReference type="InterPro" id="IPR036702">
    <property type="entry name" value="ComB-like_sf"/>
</dbReference>
<comment type="catalytic activity">
    <reaction evidence="7">
        <text>(2R)-O-phospho-3-sulfolactate + H2O = (2R)-3-sulfolactate + phosphate</text>
        <dbReference type="Rhea" id="RHEA:23416"/>
        <dbReference type="ChEBI" id="CHEBI:15377"/>
        <dbReference type="ChEBI" id="CHEBI:15597"/>
        <dbReference type="ChEBI" id="CHEBI:43474"/>
        <dbReference type="ChEBI" id="CHEBI:58738"/>
        <dbReference type="EC" id="3.1.3.71"/>
    </reaction>
</comment>
<dbReference type="AlphaFoldDB" id="A0A1H0C1G5"/>
<protein>
    <recommendedName>
        <fullName evidence="4">Probable 2-phosphosulfolactate phosphatase</fullName>
        <ecNumber evidence="3">3.1.3.71</ecNumber>
    </recommendedName>
</protein>
<dbReference type="PANTHER" id="PTHR37311:SF1">
    <property type="entry name" value="2-PHOSPHOSULFOLACTATE PHOSPHATASE-RELATED"/>
    <property type="match status" value="1"/>
</dbReference>
<proteinExistence type="inferred from homology"/>
<comment type="similarity">
    <text evidence="2">Belongs to the ComB family.</text>
</comment>
<evidence type="ECO:0000256" key="2">
    <source>
        <dbReference type="ARBA" id="ARBA00009997"/>
    </source>
</evidence>
<evidence type="ECO:0000256" key="7">
    <source>
        <dbReference type="ARBA" id="ARBA00033711"/>
    </source>
</evidence>
<evidence type="ECO:0000256" key="4">
    <source>
        <dbReference type="ARBA" id="ARBA00021948"/>
    </source>
</evidence>
<gene>
    <name evidence="8" type="ORF">SAMN04489726_6967</name>
</gene>
<dbReference type="Gene3D" id="3.90.1560.10">
    <property type="entry name" value="ComB-like"/>
    <property type="match status" value="1"/>
</dbReference>
<keyword evidence="5" id="KW-0378">Hydrolase</keyword>
<dbReference type="GO" id="GO:0000287">
    <property type="term" value="F:magnesium ion binding"/>
    <property type="evidence" value="ECO:0007669"/>
    <property type="project" value="InterPro"/>
</dbReference>
<dbReference type="STRING" id="211114.SAMN04489726_6967"/>
<dbReference type="Pfam" id="PF04029">
    <property type="entry name" value="2-ph_phosp"/>
    <property type="match status" value="1"/>
</dbReference>
<dbReference type="Proteomes" id="UP000183376">
    <property type="component" value="Chromosome I"/>
</dbReference>
<accession>A0A1H0C1G5</accession>
<dbReference type="PANTHER" id="PTHR37311">
    <property type="entry name" value="2-PHOSPHOSULFOLACTATE PHOSPHATASE-RELATED"/>
    <property type="match status" value="1"/>
</dbReference>
<evidence type="ECO:0000256" key="5">
    <source>
        <dbReference type="ARBA" id="ARBA00022801"/>
    </source>
</evidence>
<evidence type="ECO:0000256" key="6">
    <source>
        <dbReference type="ARBA" id="ARBA00022842"/>
    </source>
</evidence>
<dbReference type="GO" id="GO:0050532">
    <property type="term" value="F:2-phosphosulfolactate phosphatase activity"/>
    <property type="evidence" value="ECO:0007669"/>
    <property type="project" value="UniProtKB-EC"/>
</dbReference>
<sequence length="238" mass="24818">MDAWFRQDGYQVRLEWGPDGVTALGADCAVLVIVDVLSFTTSVDIAVGRGARIMPLRWKDEAAAANARRAGLPVGETFGKELSLRPSSLTAIEAGTTLALPSANGATLCDLASKTGAHVLTGCLRNADAVAARARELAGDRPVGIIAGGERWLLPGDPLRPCWEDLLGAGAIVSALPDGRSPEAEMAARTYRATGASLLHECVGAKELIAAGYPDDVRLATEVNVSTATPLLRDGFLS</sequence>
<evidence type="ECO:0000256" key="1">
    <source>
        <dbReference type="ARBA" id="ARBA00001946"/>
    </source>
</evidence>
<evidence type="ECO:0000313" key="8">
    <source>
        <dbReference type="EMBL" id="SDN51721.1"/>
    </source>
</evidence>
<dbReference type="OrthoDB" id="8588453at2"/>
<evidence type="ECO:0000313" key="9">
    <source>
        <dbReference type="Proteomes" id="UP000183376"/>
    </source>
</evidence>
<dbReference type="GO" id="GO:0050545">
    <property type="term" value="F:sulfopyruvate decarboxylase activity"/>
    <property type="evidence" value="ECO:0007669"/>
    <property type="project" value="TreeGrafter"/>
</dbReference>
<dbReference type="EC" id="3.1.3.71" evidence="3"/>
<dbReference type="InterPro" id="IPR005238">
    <property type="entry name" value="ComB-like"/>
</dbReference>
<dbReference type="SUPFAM" id="SSF142823">
    <property type="entry name" value="ComB-like"/>
    <property type="match status" value="1"/>
</dbReference>
<dbReference type="eggNOG" id="COG2045">
    <property type="taxonomic scope" value="Bacteria"/>
</dbReference>
<comment type="cofactor">
    <cofactor evidence="1">
        <name>Mg(2+)</name>
        <dbReference type="ChEBI" id="CHEBI:18420"/>
    </cofactor>
</comment>